<keyword evidence="2 6" id="KW-0812">Transmembrane</keyword>
<dbReference type="GO" id="GO:0005254">
    <property type="term" value="F:chloride channel activity"/>
    <property type="evidence" value="ECO:0000318"/>
    <property type="project" value="GO_Central"/>
</dbReference>
<dbReference type="Proteomes" id="UP000054558">
    <property type="component" value="Unassembled WGS sequence"/>
</dbReference>
<evidence type="ECO:0000256" key="6">
    <source>
        <dbReference type="SAM" id="Phobius"/>
    </source>
</evidence>
<organism evidence="8 9">
    <name type="scientific">Klebsormidium nitens</name>
    <name type="common">Green alga</name>
    <name type="synonym">Ulothrix nitens</name>
    <dbReference type="NCBI Taxonomy" id="105231"/>
    <lineage>
        <taxon>Eukaryota</taxon>
        <taxon>Viridiplantae</taxon>
        <taxon>Streptophyta</taxon>
        <taxon>Klebsormidiophyceae</taxon>
        <taxon>Klebsormidiales</taxon>
        <taxon>Klebsormidiaceae</taxon>
        <taxon>Klebsormidium</taxon>
    </lineage>
</organism>
<feature type="transmembrane region" description="Helical" evidence="6">
    <location>
        <begin position="610"/>
        <end position="638"/>
    </location>
</feature>
<evidence type="ECO:0000259" key="7">
    <source>
        <dbReference type="Pfam" id="PF04547"/>
    </source>
</evidence>
<dbReference type="InterPro" id="IPR007632">
    <property type="entry name" value="Anoctamin"/>
</dbReference>
<dbReference type="EMBL" id="DF237172">
    <property type="protein sequence ID" value="GAQ85181.1"/>
    <property type="molecule type" value="Genomic_DNA"/>
</dbReference>
<evidence type="ECO:0000256" key="2">
    <source>
        <dbReference type="ARBA" id="ARBA00022692"/>
    </source>
</evidence>
<feature type="transmembrane region" description="Helical" evidence="6">
    <location>
        <begin position="250"/>
        <end position="270"/>
    </location>
</feature>
<evidence type="ECO:0000256" key="1">
    <source>
        <dbReference type="ARBA" id="ARBA00004141"/>
    </source>
</evidence>
<evidence type="ECO:0000313" key="8">
    <source>
        <dbReference type="EMBL" id="GAQ85181.1"/>
    </source>
</evidence>
<dbReference type="OrthoDB" id="296386at2759"/>
<accession>A0A1Y1I7Q8</accession>
<comment type="subcellular location">
    <subcellularLocation>
        <location evidence="1">Membrane</location>
        <topology evidence="1">Multi-pass membrane protein</topology>
    </subcellularLocation>
</comment>
<feature type="region of interest" description="Disordered" evidence="5">
    <location>
        <begin position="472"/>
        <end position="494"/>
    </location>
</feature>
<feature type="transmembrane region" description="Helical" evidence="6">
    <location>
        <begin position="407"/>
        <end position="428"/>
    </location>
</feature>
<feature type="domain" description="Anoctamin transmembrane" evidence="7">
    <location>
        <begin position="207"/>
        <end position="645"/>
    </location>
</feature>
<feature type="transmembrane region" description="Helical" evidence="6">
    <location>
        <begin position="521"/>
        <end position="548"/>
    </location>
</feature>
<protein>
    <recommendedName>
        <fullName evidence="7">Anoctamin transmembrane domain-containing protein</fullName>
    </recommendedName>
</protein>
<dbReference type="InterPro" id="IPR049452">
    <property type="entry name" value="Anoctamin_TM"/>
</dbReference>
<proteinExistence type="predicted"/>
<dbReference type="GO" id="GO:0016020">
    <property type="term" value="C:membrane"/>
    <property type="evidence" value="ECO:0007669"/>
    <property type="project" value="UniProtKB-SubCell"/>
</dbReference>
<reference evidence="8 9" key="1">
    <citation type="journal article" date="2014" name="Nat. Commun.">
        <title>Klebsormidium flaccidum genome reveals primary factors for plant terrestrial adaptation.</title>
        <authorList>
            <person name="Hori K."/>
            <person name="Maruyama F."/>
            <person name="Fujisawa T."/>
            <person name="Togashi T."/>
            <person name="Yamamoto N."/>
            <person name="Seo M."/>
            <person name="Sato S."/>
            <person name="Yamada T."/>
            <person name="Mori H."/>
            <person name="Tajima N."/>
            <person name="Moriyama T."/>
            <person name="Ikeuchi M."/>
            <person name="Watanabe M."/>
            <person name="Wada H."/>
            <person name="Kobayashi K."/>
            <person name="Saito M."/>
            <person name="Masuda T."/>
            <person name="Sasaki-Sekimoto Y."/>
            <person name="Mashiguchi K."/>
            <person name="Awai K."/>
            <person name="Shimojima M."/>
            <person name="Masuda S."/>
            <person name="Iwai M."/>
            <person name="Nobusawa T."/>
            <person name="Narise T."/>
            <person name="Kondo S."/>
            <person name="Saito H."/>
            <person name="Sato R."/>
            <person name="Murakawa M."/>
            <person name="Ihara Y."/>
            <person name="Oshima-Yamada Y."/>
            <person name="Ohtaka K."/>
            <person name="Satoh M."/>
            <person name="Sonobe K."/>
            <person name="Ishii M."/>
            <person name="Ohtani R."/>
            <person name="Kanamori-Sato M."/>
            <person name="Honoki R."/>
            <person name="Miyazaki D."/>
            <person name="Mochizuki H."/>
            <person name="Umetsu J."/>
            <person name="Higashi K."/>
            <person name="Shibata D."/>
            <person name="Kamiya Y."/>
            <person name="Sato N."/>
            <person name="Nakamura Y."/>
            <person name="Tabata S."/>
            <person name="Ida S."/>
            <person name="Kurokawa K."/>
            <person name="Ohta H."/>
        </authorList>
    </citation>
    <scope>NUCLEOTIDE SEQUENCE [LARGE SCALE GENOMIC DNA]</scope>
    <source>
        <strain evidence="8 9">NIES-2285</strain>
    </source>
</reference>
<sequence length="673" mass="75925">MATGLARFGEKPFAHEAVEPEIAIVCAADRQNGNNYEMRRVGAEDAIDALVQGLEAAGLKVDRVMGRNAEQFLKVGAPLEVIGREAERLKLTKLTNLGIDTHFSWDLRDSFVPQPDGALFSRTERYQCLESIIESIEAKTSSPTVLALPGGKGHLEITRGTKAVAALREKGAVTDIFPLHNESQRQELVRHWPFNFLGGTKQPLDDIYSYFGLKVAMYFAFLGYYTTWLVFPAVAGALLHFVDLRSWNSLVPPLFAMVVVMWAVAFLAFWKRYNTELQARWEVNIEQDEVHTTQPWDEPTNEPSHGIAQRPAVDGPSRALQREEWKDRLLTMKNNLVAVGGIFLLQAPYEMLFVYCFHALGGSPFKYVLLGANSGIAGQITKLGSSVAMRLNKTQTFVSKEQEADALVYKTFVIYFLQSFMGFFYYAFYIRDFSMLRSYLFSRLFTNAIIQNITEVGVPIFTFYMSERKARQEEQAEKRETKEKASRSSASRVERESHMPAYVASIGGGAYDGTFDDFLELALQFGVVTMFAGAFPLVALFALVNNLAEIRSDSFKLACTMRRPVPHRVASIGAWLNIFQYLGVIAIVSNCLLLVVIYDEQKTWRIDPGLLVLLIVEHLLLLARNSLAWFIPPVPAWVQAKRERRRRIQQSYLHQSLSGPKDQAYEKLRLAGA</sequence>
<dbReference type="GO" id="GO:1902476">
    <property type="term" value="P:chloride transmembrane transport"/>
    <property type="evidence" value="ECO:0000318"/>
    <property type="project" value="GO_Central"/>
</dbReference>
<dbReference type="OMA" id="YENHRTA"/>
<evidence type="ECO:0000256" key="4">
    <source>
        <dbReference type="ARBA" id="ARBA00023136"/>
    </source>
</evidence>
<keyword evidence="4 6" id="KW-0472">Membrane</keyword>
<dbReference type="Pfam" id="PF04547">
    <property type="entry name" value="Anoctamin"/>
    <property type="match status" value="1"/>
</dbReference>
<keyword evidence="9" id="KW-1185">Reference proteome</keyword>
<dbReference type="STRING" id="105231.A0A1Y1I7Q8"/>
<evidence type="ECO:0000256" key="5">
    <source>
        <dbReference type="SAM" id="MobiDB-lite"/>
    </source>
</evidence>
<feature type="region of interest" description="Disordered" evidence="5">
    <location>
        <begin position="291"/>
        <end position="315"/>
    </location>
</feature>
<feature type="transmembrane region" description="Helical" evidence="6">
    <location>
        <begin position="440"/>
        <end position="464"/>
    </location>
</feature>
<feature type="transmembrane region" description="Helical" evidence="6">
    <location>
        <begin position="569"/>
        <end position="598"/>
    </location>
</feature>
<dbReference type="AlphaFoldDB" id="A0A1Y1I7Q8"/>
<dbReference type="PANTHER" id="PTHR12308">
    <property type="entry name" value="ANOCTAMIN"/>
    <property type="match status" value="1"/>
</dbReference>
<dbReference type="PANTHER" id="PTHR12308:SF73">
    <property type="entry name" value="ANOCTAMIN"/>
    <property type="match status" value="1"/>
</dbReference>
<feature type="transmembrane region" description="Helical" evidence="6">
    <location>
        <begin position="336"/>
        <end position="360"/>
    </location>
</feature>
<feature type="transmembrane region" description="Helical" evidence="6">
    <location>
        <begin position="215"/>
        <end position="238"/>
    </location>
</feature>
<evidence type="ECO:0000256" key="3">
    <source>
        <dbReference type="ARBA" id="ARBA00022989"/>
    </source>
</evidence>
<keyword evidence="3 6" id="KW-1133">Transmembrane helix</keyword>
<evidence type="ECO:0000313" key="9">
    <source>
        <dbReference type="Proteomes" id="UP000054558"/>
    </source>
</evidence>
<name>A0A1Y1I7Q8_KLENI</name>
<gene>
    <name evidence="8" type="ORF">KFL_002230020</name>
</gene>